<dbReference type="Proteomes" id="UP001497497">
    <property type="component" value="Unassembled WGS sequence"/>
</dbReference>
<feature type="non-terminal residue" evidence="1">
    <location>
        <position position="1"/>
    </location>
</feature>
<gene>
    <name evidence="1" type="ORF">GSLYS_00017316001</name>
</gene>
<evidence type="ECO:0000313" key="2">
    <source>
        <dbReference type="Proteomes" id="UP001497497"/>
    </source>
</evidence>
<proteinExistence type="predicted"/>
<keyword evidence="2" id="KW-1185">Reference proteome</keyword>
<comment type="caution">
    <text evidence="1">The sequence shown here is derived from an EMBL/GenBank/DDBJ whole genome shotgun (WGS) entry which is preliminary data.</text>
</comment>
<reference evidence="1 2" key="1">
    <citation type="submission" date="2024-04" db="EMBL/GenBank/DDBJ databases">
        <authorList>
            <consortium name="Genoscope - CEA"/>
            <person name="William W."/>
        </authorList>
    </citation>
    <scope>NUCLEOTIDE SEQUENCE [LARGE SCALE GENOMIC DNA]</scope>
</reference>
<accession>A0AAV2IFX2</accession>
<sequence>PALTIEPYNQSKSLTTCRVGLMEGKDSFEVYGTLTINSSDLQTRSKVNFQIRRKGDFHYTNLCILTLELRSCSGGTMKYGRCFCISEMLNSYKVTLTAKAVLGFSLSQIR</sequence>
<protein>
    <submittedName>
        <fullName evidence="1">Uncharacterized protein</fullName>
    </submittedName>
</protein>
<feature type="non-terminal residue" evidence="1">
    <location>
        <position position="110"/>
    </location>
</feature>
<organism evidence="1 2">
    <name type="scientific">Lymnaea stagnalis</name>
    <name type="common">Great pond snail</name>
    <name type="synonym">Helix stagnalis</name>
    <dbReference type="NCBI Taxonomy" id="6523"/>
    <lineage>
        <taxon>Eukaryota</taxon>
        <taxon>Metazoa</taxon>
        <taxon>Spiralia</taxon>
        <taxon>Lophotrochozoa</taxon>
        <taxon>Mollusca</taxon>
        <taxon>Gastropoda</taxon>
        <taxon>Heterobranchia</taxon>
        <taxon>Euthyneura</taxon>
        <taxon>Panpulmonata</taxon>
        <taxon>Hygrophila</taxon>
        <taxon>Lymnaeoidea</taxon>
        <taxon>Lymnaeidae</taxon>
        <taxon>Lymnaea</taxon>
    </lineage>
</organism>
<evidence type="ECO:0000313" key="1">
    <source>
        <dbReference type="EMBL" id="CAL1543803.1"/>
    </source>
</evidence>
<name>A0AAV2IFX2_LYMST</name>
<dbReference type="AlphaFoldDB" id="A0AAV2IFX2"/>
<dbReference type="EMBL" id="CAXITT010000576">
    <property type="protein sequence ID" value="CAL1543803.1"/>
    <property type="molecule type" value="Genomic_DNA"/>
</dbReference>